<evidence type="ECO:0000313" key="3">
    <source>
        <dbReference type="Proteomes" id="UP000244005"/>
    </source>
</evidence>
<feature type="region of interest" description="Disordered" evidence="1">
    <location>
        <begin position="1"/>
        <end position="26"/>
    </location>
</feature>
<proteinExistence type="predicted"/>
<feature type="compositionally biased region" description="Low complexity" evidence="1">
    <location>
        <begin position="13"/>
        <end position="26"/>
    </location>
</feature>
<protein>
    <submittedName>
        <fullName evidence="2">Uncharacterized protein</fullName>
    </submittedName>
</protein>
<evidence type="ECO:0000313" key="2">
    <source>
        <dbReference type="EMBL" id="PTQ34141.1"/>
    </source>
</evidence>
<name>A0A2R6WJZ0_MARPO</name>
<gene>
    <name evidence="2" type="ORF">MARPO_0083s0099</name>
</gene>
<reference evidence="3" key="1">
    <citation type="journal article" date="2017" name="Cell">
        <title>Insights into land plant evolution garnered from the Marchantia polymorpha genome.</title>
        <authorList>
            <person name="Bowman J.L."/>
            <person name="Kohchi T."/>
            <person name="Yamato K.T."/>
            <person name="Jenkins J."/>
            <person name="Shu S."/>
            <person name="Ishizaki K."/>
            <person name="Yamaoka S."/>
            <person name="Nishihama R."/>
            <person name="Nakamura Y."/>
            <person name="Berger F."/>
            <person name="Adam C."/>
            <person name="Aki S.S."/>
            <person name="Althoff F."/>
            <person name="Araki T."/>
            <person name="Arteaga-Vazquez M.A."/>
            <person name="Balasubrmanian S."/>
            <person name="Barry K."/>
            <person name="Bauer D."/>
            <person name="Boehm C.R."/>
            <person name="Briginshaw L."/>
            <person name="Caballero-Perez J."/>
            <person name="Catarino B."/>
            <person name="Chen F."/>
            <person name="Chiyoda S."/>
            <person name="Chovatia M."/>
            <person name="Davies K.M."/>
            <person name="Delmans M."/>
            <person name="Demura T."/>
            <person name="Dierschke T."/>
            <person name="Dolan L."/>
            <person name="Dorantes-Acosta A.E."/>
            <person name="Eklund D.M."/>
            <person name="Florent S.N."/>
            <person name="Flores-Sandoval E."/>
            <person name="Fujiyama A."/>
            <person name="Fukuzawa H."/>
            <person name="Galik B."/>
            <person name="Grimanelli D."/>
            <person name="Grimwood J."/>
            <person name="Grossniklaus U."/>
            <person name="Hamada T."/>
            <person name="Haseloff J."/>
            <person name="Hetherington A.J."/>
            <person name="Higo A."/>
            <person name="Hirakawa Y."/>
            <person name="Hundley H.N."/>
            <person name="Ikeda Y."/>
            <person name="Inoue K."/>
            <person name="Inoue S.I."/>
            <person name="Ishida S."/>
            <person name="Jia Q."/>
            <person name="Kakita M."/>
            <person name="Kanazawa T."/>
            <person name="Kawai Y."/>
            <person name="Kawashima T."/>
            <person name="Kennedy M."/>
            <person name="Kinose K."/>
            <person name="Kinoshita T."/>
            <person name="Kohara Y."/>
            <person name="Koide E."/>
            <person name="Komatsu K."/>
            <person name="Kopischke S."/>
            <person name="Kubo M."/>
            <person name="Kyozuka J."/>
            <person name="Lagercrantz U."/>
            <person name="Lin S.S."/>
            <person name="Lindquist E."/>
            <person name="Lipzen A.M."/>
            <person name="Lu C.W."/>
            <person name="De Luna E."/>
            <person name="Martienssen R.A."/>
            <person name="Minamino N."/>
            <person name="Mizutani M."/>
            <person name="Mizutani M."/>
            <person name="Mochizuki N."/>
            <person name="Monte I."/>
            <person name="Mosher R."/>
            <person name="Nagasaki H."/>
            <person name="Nakagami H."/>
            <person name="Naramoto S."/>
            <person name="Nishitani K."/>
            <person name="Ohtani M."/>
            <person name="Okamoto T."/>
            <person name="Okumura M."/>
            <person name="Phillips J."/>
            <person name="Pollak B."/>
            <person name="Reinders A."/>
            <person name="Rovekamp M."/>
            <person name="Sano R."/>
            <person name="Sawa S."/>
            <person name="Schmid M.W."/>
            <person name="Shirakawa M."/>
            <person name="Solano R."/>
            <person name="Spunde A."/>
            <person name="Suetsugu N."/>
            <person name="Sugano S."/>
            <person name="Sugiyama A."/>
            <person name="Sun R."/>
            <person name="Suzuki Y."/>
            <person name="Takenaka M."/>
            <person name="Takezawa D."/>
            <person name="Tomogane H."/>
            <person name="Tsuzuki M."/>
            <person name="Ueda T."/>
            <person name="Umeda M."/>
            <person name="Ward J.M."/>
            <person name="Watanabe Y."/>
            <person name="Yazaki K."/>
            <person name="Yokoyama R."/>
            <person name="Yoshitake Y."/>
            <person name="Yotsui I."/>
            <person name="Zachgo S."/>
            <person name="Schmutz J."/>
        </authorList>
    </citation>
    <scope>NUCLEOTIDE SEQUENCE [LARGE SCALE GENOMIC DNA]</scope>
    <source>
        <strain evidence="3">Tak-1</strain>
    </source>
</reference>
<dbReference type="EMBL" id="KZ772755">
    <property type="protein sequence ID" value="PTQ34141.1"/>
    <property type="molecule type" value="Genomic_DNA"/>
</dbReference>
<evidence type="ECO:0000256" key="1">
    <source>
        <dbReference type="SAM" id="MobiDB-lite"/>
    </source>
</evidence>
<sequence length="92" mass="10354">MSLLPEELRNPFLSTGSTSSDETSTLSLHQTGKRFLDLIAERNLASFQMRSDFQKVSATIRLQLEPRKTVHSRLIKLKDSPQDGEGQSSYSL</sequence>
<dbReference type="Proteomes" id="UP000244005">
    <property type="component" value="Unassembled WGS sequence"/>
</dbReference>
<dbReference type="AlphaFoldDB" id="A0A2R6WJZ0"/>
<accession>A0A2R6WJZ0</accession>
<organism evidence="2 3">
    <name type="scientific">Marchantia polymorpha</name>
    <name type="common">Common liverwort</name>
    <name type="synonym">Marchantia aquatica</name>
    <dbReference type="NCBI Taxonomy" id="3197"/>
    <lineage>
        <taxon>Eukaryota</taxon>
        <taxon>Viridiplantae</taxon>
        <taxon>Streptophyta</taxon>
        <taxon>Embryophyta</taxon>
        <taxon>Marchantiophyta</taxon>
        <taxon>Marchantiopsida</taxon>
        <taxon>Marchantiidae</taxon>
        <taxon>Marchantiales</taxon>
        <taxon>Marchantiaceae</taxon>
        <taxon>Marchantia</taxon>
    </lineage>
</organism>
<keyword evidence="3" id="KW-1185">Reference proteome</keyword>